<dbReference type="HOGENOM" id="CLU_3141499_0_0_4"/>
<evidence type="ECO:0000313" key="2">
    <source>
        <dbReference type="EMBL" id="EHY30516.1"/>
    </source>
</evidence>
<dbReference type="AlphaFoldDB" id="H3KH92"/>
<sequence length="49" mass="5186">MARRPQGKAAGPSSGCRTRSGGERIHPTLPAPSETLDPEDRRTLTSPAD</sequence>
<accession>H3KH92</accession>
<gene>
    <name evidence="2" type="ORF">HMPREF9440_02135</name>
</gene>
<keyword evidence="3" id="KW-1185">Reference proteome</keyword>
<comment type="caution">
    <text evidence="2">The sequence shown here is derived from an EMBL/GenBank/DDBJ whole genome shotgun (WGS) entry which is preliminary data.</text>
</comment>
<organism evidence="2 3">
    <name type="scientific">Sutterella parvirubra YIT 11816</name>
    <dbReference type="NCBI Taxonomy" id="762967"/>
    <lineage>
        <taxon>Bacteria</taxon>
        <taxon>Pseudomonadati</taxon>
        <taxon>Pseudomonadota</taxon>
        <taxon>Betaproteobacteria</taxon>
        <taxon>Burkholderiales</taxon>
        <taxon>Sutterellaceae</taxon>
        <taxon>Sutterella</taxon>
    </lineage>
</organism>
<feature type="region of interest" description="Disordered" evidence="1">
    <location>
        <begin position="1"/>
        <end position="49"/>
    </location>
</feature>
<evidence type="ECO:0000256" key="1">
    <source>
        <dbReference type="SAM" id="MobiDB-lite"/>
    </source>
</evidence>
<reference evidence="2 3" key="1">
    <citation type="submission" date="2011-11" db="EMBL/GenBank/DDBJ databases">
        <authorList>
            <person name="Weinstock G."/>
            <person name="Sodergren E."/>
            <person name="Clifton S."/>
            <person name="Fulton L."/>
            <person name="Fulton B."/>
            <person name="Courtney L."/>
            <person name="Fronick C."/>
            <person name="Harrison M."/>
            <person name="Strong C."/>
            <person name="Farmer C."/>
            <person name="Delahaunty K."/>
            <person name="Markovic C."/>
            <person name="Hall O."/>
            <person name="Minx P."/>
            <person name="Tomlinson C."/>
            <person name="Mitreva M."/>
            <person name="Hou S."/>
            <person name="Chen J."/>
            <person name="Wollam A."/>
            <person name="Pepin K.H."/>
            <person name="Johnson M."/>
            <person name="Bhonagiri V."/>
            <person name="Zhang X."/>
            <person name="Suruliraj S."/>
            <person name="Warren W."/>
            <person name="Chinwalla A."/>
            <person name="Mardis E.R."/>
            <person name="Wilson R.K."/>
        </authorList>
    </citation>
    <scope>NUCLEOTIDE SEQUENCE [LARGE SCALE GENOMIC DNA]</scope>
    <source>
        <strain evidence="2 3">YIT 11816</strain>
    </source>
</reference>
<protein>
    <submittedName>
        <fullName evidence="2">Uncharacterized protein</fullName>
    </submittedName>
</protein>
<name>H3KH92_9BURK</name>
<proteinExistence type="predicted"/>
<evidence type="ECO:0000313" key="3">
    <source>
        <dbReference type="Proteomes" id="UP000004956"/>
    </source>
</evidence>
<dbReference type="EMBL" id="AFBQ01000321">
    <property type="protein sequence ID" value="EHY30516.1"/>
    <property type="molecule type" value="Genomic_DNA"/>
</dbReference>
<dbReference type="Proteomes" id="UP000004956">
    <property type="component" value="Unassembled WGS sequence"/>
</dbReference>